<sequence>MRKFSIGLVVVPLLLQTACQSQEELKQEKYFVEGYQLYTEHCANCHQTDGKGLEALYPPISGSDYLKNKEQIICLIRYGQNEPIVVNGRSFHRPMPANPQLTDIDVAEITTFLYNKWGGESVITDVKEVSKILDTCRVQRERAKVIN</sequence>
<comment type="caution">
    <text evidence="6">The sequence shown here is derived from an EMBL/GenBank/DDBJ whole genome shotgun (WGS) entry which is preliminary data.</text>
</comment>
<keyword evidence="1 4" id="KW-0349">Heme</keyword>
<evidence type="ECO:0000256" key="4">
    <source>
        <dbReference type="PROSITE-ProRule" id="PRU00433"/>
    </source>
</evidence>
<keyword evidence="7" id="KW-1185">Reference proteome</keyword>
<accession>A0A3P1C408</accession>
<reference evidence="6 7" key="1">
    <citation type="submission" date="2018-11" db="EMBL/GenBank/DDBJ databases">
        <authorList>
            <person name="Zhou Z."/>
            <person name="Wang G."/>
        </authorList>
    </citation>
    <scope>NUCLEOTIDE SEQUENCE [LARGE SCALE GENOMIC DNA]</scope>
    <source>
        <strain evidence="6 7">KCTC52004</strain>
    </source>
</reference>
<organism evidence="6 7">
    <name type="scientific">Larkinella rosea</name>
    <dbReference type="NCBI Taxonomy" id="2025312"/>
    <lineage>
        <taxon>Bacteria</taxon>
        <taxon>Pseudomonadati</taxon>
        <taxon>Bacteroidota</taxon>
        <taxon>Cytophagia</taxon>
        <taxon>Cytophagales</taxon>
        <taxon>Spirosomataceae</taxon>
        <taxon>Larkinella</taxon>
    </lineage>
</organism>
<evidence type="ECO:0000256" key="3">
    <source>
        <dbReference type="ARBA" id="ARBA00023004"/>
    </source>
</evidence>
<dbReference type="RefSeq" id="WP_124872671.1">
    <property type="nucleotide sequence ID" value="NZ_RQJO01000007.1"/>
</dbReference>
<dbReference type="PROSITE" id="PS51007">
    <property type="entry name" value="CYTC"/>
    <property type="match status" value="1"/>
</dbReference>
<protein>
    <submittedName>
        <fullName evidence="6">Cytochrome c</fullName>
    </submittedName>
</protein>
<dbReference type="AlphaFoldDB" id="A0A3P1C408"/>
<dbReference type="OrthoDB" id="9811395at2"/>
<dbReference type="InterPro" id="IPR009056">
    <property type="entry name" value="Cyt_c-like_dom"/>
</dbReference>
<evidence type="ECO:0000256" key="2">
    <source>
        <dbReference type="ARBA" id="ARBA00022723"/>
    </source>
</evidence>
<dbReference type="PANTHER" id="PTHR35008:SF8">
    <property type="entry name" value="ALCOHOL DEHYDROGENASE CYTOCHROME C SUBUNIT"/>
    <property type="match status" value="1"/>
</dbReference>
<dbReference type="Pfam" id="PF00034">
    <property type="entry name" value="Cytochrom_C"/>
    <property type="match status" value="1"/>
</dbReference>
<dbReference type="Gene3D" id="1.10.760.10">
    <property type="entry name" value="Cytochrome c-like domain"/>
    <property type="match status" value="1"/>
</dbReference>
<proteinExistence type="predicted"/>
<gene>
    <name evidence="6" type="ORF">EHT25_07010</name>
</gene>
<dbReference type="EMBL" id="RQJO01000007">
    <property type="protein sequence ID" value="RRB07524.1"/>
    <property type="molecule type" value="Genomic_DNA"/>
</dbReference>
<feature type="domain" description="Cytochrome c" evidence="5">
    <location>
        <begin position="29"/>
        <end position="117"/>
    </location>
</feature>
<dbReference type="Proteomes" id="UP000271925">
    <property type="component" value="Unassembled WGS sequence"/>
</dbReference>
<dbReference type="InterPro" id="IPR051459">
    <property type="entry name" value="Cytochrome_c-type_DH"/>
</dbReference>
<evidence type="ECO:0000256" key="1">
    <source>
        <dbReference type="ARBA" id="ARBA00022617"/>
    </source>
</evidence>
<evidence type="ECO:0000313" key="6">
    <source>
        <dbReference type="EMBL" id="RRB07524.1"/>
    </source>
</evidence>
<name>A0A3P1C408_9BACT</name>
<dbReference type="InterPro" id="IPR036909">
    <property type="entry name" value="Cyt_c-like_dom_sf"/>
</dbReference>
<dbReference type="GO" id="GO:0009055">
    <property type="term" value="F:electron transfer activity"/>
    <property type="evidence" value="ECO:0007669"/>
    <property type="project" value="InterPro"/>
</dbReference>
<dbReference type="GO" id="GO:0020037">
    <property type="term" value="F:heme binding"/>
    <property type="evidence" value="ECO:0007669"/>
    <property type="project" value="InterPro"/>
</dbReference>
<dbReference type="PANTHER" id="PTHR35008">
    <property type="entry name" value="BLL4482 PROTEIN-RELATED"/>
    <property type="match status" value="1"/>
</dbReference>
<evidence type="ECO:0000313" key="7">
    <source>
        <dbReference type="Proteomes" id="UP000271925"/>
    </source>
</evidence>
<keyword evidence="3 4" id="KW-0408">Iron</keyword>
<evidence type="ECO:0000259" key="5">
    <source>
        <dbReference type="PROSITE" id="PS51007"/>
    </source>
</evidence>
<dbReference type="GO" id="GO:0046872">
    <property type="term" value="F:metal ion binding"/>
    <property type="evidence" value="ECO:0007669"/>
    <property type="project" value="UniProtKB-KW"/>
</dbReference>
<dbReference type="SUPFAM" id="SSF46626">
    <property type="entry name" value="Cytochrome c"/>
    <property type="match status" value="1"/>
</dbReference>
<keyword evidence="2 4" id="KW-0479">Metal-binding</keyword>